<dbReference type="RefSeq" id="WP_223907860.1">
    <property type="nucleotide sequence ID" value="NZ_AP025017.1"/>
</dbReference>
<evidence type="ECO:0000256" key="1">
    <source>
        <dbReference type="ARBA" id="ARBA00023015"/>
    </source>
</evidence>
<dbReference type="SUPFAM" id="SSF46785">
    <property type="entry name" value="Winged helix' DNA-binding domain"/>
    <property type="match status" value="1"/>
</dbReference>
<dbReference type="Gene3D" id="1.20.120.530">
    <property type="entry name" value="GntR ligand-binding domain-like"/>
    <property type="match status" value="1"/>
</dbReference>
<evidence type="ECO:0000256" key="4">
    <source>
        <dbReference type="SAM" id="MobiDB-lite"/>
    </source>
</evidence>
<dbReference type="SMART" id="SM00895">
    <property type="entry name" value="FCD"/>
    <property type="match status" value="1"/>
</dbReference>
<dbReference type="PROSITE" id="PS50949">
    <property type="entry name" value="HTH_GNTR"/>
    <property type="match status" value="1"/>
</dbReference>
<dbReference type="PRINTS" id="PR00035">
    <property type="entry name" value="HTHGNTR"/>
</dbReference>
<dbReference type="SUPFAM" id="SSF48008">
    <property type="entry name" value="GntR ligand-binding domain-like"/>
    <property type="match status" value="1"/>
</dbReference>
<dbReference type="Gene3D" id="1.10.10.10">
    <property type="entry name" value="Winged helix-like DNA-binding domain superfamily/Winged helix DNA-binding domain"/>
    <property type="match status" value="1"/>
</dbReference>
<dbReference type="Proteomes" id="UP000824496">
    <property type="component" value="Chromosome"/>
</dbReference>
<evidence type="ECO:0000313" key="7">
    <source>
        <dbReference type="Proteomes" id="UP000824496"/>
    </source>
</evidence>
<dbReference type="InterPro" id="IPR008920">
    <property type="entry name" value="TF_FadR/GntR_C"/>
</dbReference>
<dbReference type="SMART" id="SM00345">
    <property type="entry name" value="HTH_GNTR"/>
    <property type="match status" value="1"/>
</dbReference>
<keyword evidence="3" id="KW-0804">Transcription</keyword>
<organism evidence="6 7">
    <name type="scientific">Actinomyces capricornis</name>
    <dbReference type="NCBI Taxonomy" id="2755559"/>
    <lineage>
        <taxon>Bacteria</taxon>
        <taxon>Bacillati</taxon>
        <taxon>Actinomycetota</taxon>
        <taxon>Actinomycetes</taxon>
        <taxon>Actinomycetales</taxon>
        <taxon>Actinomycetaceae</taxon>
        <taxon>Actinomyces</taxon>
    </lineage>
</organism>
<dbReference type="CDD" id="cd07377">
    <property type="entry name" value="WHTH_GntR"/>
    <property type="match status" value="1"/>
</dbReference>
<dbReference type="InterPro" id="IPR036390">
    <property type="entry name" value="WH_DNA-bd_sf"/>
</dbReference>
<dbReference type="EMBL" id="AP025017">
    <property type="protein sequence ID" value="BDA65125.1"/>
    <property type="molecule type" value="Genomic_DNA"/>
</dbReference>
<evidence type="ECO:0000313" key="6">
    <source>
        <dbReference type="EMBL" id="BDA65125.1"/>
    </source>
</evidence>
<proteinExistence type="predicted"/>
<dbReference type="PANTHER" id="PTHR43537">
    <property type="entry name" value="TRANSCRIPTIONAL REGULATOR, GNTR FAMILY"/>
    <property type="match status" value="1"/>
</dbReference>
<reference evidence="6 7" key="1">
    <citation type="submission" date="2021-08" db="EMBL/GenBank/DDBJ databases">
        <title>Whole genome sequence of novel Actinomyces species strain MAS-1.</title>
        <authorList>
            <person name="Saito M."/>
            <person name="Kuwahara N."/>
            <person name="Takizawa T."/>
            <person name="Gotouda H."/>
            <person name="Ochiai T."/>
        </authorList>
    </citation>
    <scope>NUCLEOTIDE SEQUENCE [LARGE SCALE GENOMIC DNA]</scope>
    <source>
        <strain evidence="6 7">MAS-1</strain>
    </source>
</reference>
<keyword evidence="7" id="KW-1185">Reference proteome</keyword>
<dbReference type="InterPro" id="IPR000524">
    <property type="entry name" value="Tscrpt_reg_HTH_GntR"/>
</dbReference>
<accession>A0ABM7UD86</accession>
<feature type="domain" description="HTH gntR-type" evidence="5">
    <location>
        <begin position="30"/>
        <end position="98"/>
    </location>
</feature>
<keyword evidence="1" id="KW-0805">Transcription regulation</keyword>
<name>A0ABM7UD86_9ACTO</name>
<evidence type="ECO:0000259" key="5">
    <source>
        <dbReference type="PROSITE" id="PS50949"/>
    </source>
</evidence>
<protein>
    <submittedName>
        <fullName evidence="6">Transcriptional regulator</fullName>
    </submittedName>
</protein>
<feature type="compositionally biased region" description="Low complexity" evidence="4">
    <location>
        <begin position="1"/>
        <end position="11"/>
    </location>
</feature>
<feature type="region of interest" description="Disordered" evidence="4">
    <location>
        <begin position="1"/>
        <end position="20"/>
    </location>
</feature>
<dbReference type="InterPro" id="IPR036388">
    <property type="entry name" value="WH-like_DNA-bd_sf"/>
</dbReference>
<dbReference type="PANTHER" id="PTHR43537:SF5">
    <property type="entry name" value="UXU OPERON TRANSCRIPTIONAL REGULATOR"/>
    <property type="match status" value="1"/>
</dbReference>
<evidence type="ECO:0000256" key="3">
    <source>
        <dbReference type="ARBA" id="ARBA00023163"/>
    </source>
</evidence>
<dbReference type="Pfam" id="PF07729">
    <property type="entry name" value="FCD"/>
    <property type="match status" value="1"/>
</dbReference>
<evidence type="ECO:0000256" key="2">
    <source>
        <dbReference type="ARBA" id="ARBA00023125"/>
    </source>
</evidence>
<dbReference type="Pfam" id="PF00392">
    <property type="entry name" value="GntR"/>
    <property type="match status" value="1"/>
</dbReference>
<keyword evidence="2" id="KW-0238">DNA-binding</keyword>
<dbReference type="InterPro" id="IPR011711">
    <property type="entry name" value="GntR_C"/>
</dbReference>
<sequence>MDKAARTTTGRKTGRKAPRGAYASLTRRPRTQAATAISAIKEYILTEGLRPGDPLPTESQLCTDLEVSRSSVREAVRTLVALDIVEVRHGHGTFVSDASMRPMVESLVFRGLLHSGEGYRGLRDVVEVRATLDRALAPRVVEAWTDREDPELDAIVDEMEALALKGSLFTEPDQAFHTRLLDALPNHLFQYLTEAFWTVHALTVPLLGAPTPDDIITTARAHRTMLAAARAGDIEAYQQATTEHYAPLLAALS</sequence>
<gene>
    <name evidence="6" type="ORF">MANAM107_19590</name>
</gene>